<comment type="caution">
    <text evidence="2">The sequence shown here is derived from an EMBL/GenBank/DDBJ whole genome shotgun (WGS) entry which is preliminary data.</text>
</comment>
<gene>
    <name evidence="2" type="ORF">IFM89_026850</name>
</gene>
<accession>A0A835HY94</accession>
<keyword evidence="1" id="KW-0472">Membrane</keyword>
<keyword evidence="1" id="KW-1133">Transmembrane helix</keyword>
<dbReference type="PANTHER" id="PTHR24299:SF59">
    <property type="entry name" value="CYTOCHROME P450 SUPERFAMILY PROTEIN"/>
    <property type="match status" value="1"/>
</dbReference>
<evidence type="ECO:0000313" key="2">
    <source>
        <dbReference type="EMBL" id="KAF9606588.1"/>
    </source>
</evidence>
<dbReference type="InterPro" id="IPR002401">
    <property type="entry name" value="Cyt_P450_E_grp-I"/>
</dbReference>
<dbReference type="GO" id="GO:0016705">
    <property type="term" value="F:oxidoreductase activity, acting on paired donors, with incorporation or reduction of molecular oxygen"/>
    <property type="evidence" value="ECO:0007669"/>
    <property type="project" value="InterPro"/>
</dbReference>
<protein>
    <recommendedName>
        <fullName evidence="4">Cytochrome P450</fullName>
    </recommendedName>
</protein>
<proteinExistence type="predicted"/>
<evidence type="ECO:0008006" key="4">
    <source>
        <dbReference type="Google" id="ProtNLM"/>
    </source>
</evidence>
<dbReference type="InterPro" id="IPR036396">
    <property type="entry name" value="Cyt_P450_sf"/>
</dbReference>
<dbReference type="PRINTS" id="PR00463">
    <property type="entry name" value="EP450I"/>
</dbReference>
<dbReference type="Pfam" id="PF00067">
    <property type="entry name" value="p450"/>
    <property type="match status" value="1"/>
</dbReference>
<organism evidence="2 3">
    <name type="scientific">Coptis chinensis</name>
    <dbReference type="NCBI Taxonomy" id="261450"/>
    <lineage>
        <taxon>Eukaryota</taxon>
        <taxon>Viridiplantae</taxon>
        <taxon>Streptophyta</taxon>
        <taxon>Embryophyta</taxon>
        <taxon>Tracheophyta</taxon>
        <taxon>Spermatophyta</taxon>
        <taxon>Magnoliopsida</taxon>
        <taxon>Ranunculales</taxon>
        <taxon>Ranunculaceae</taxon>
        <taxon>Coptidoideae</taxon>
        <taxon>Coptis</taxon>
    </lineage>
</organism>
<dbReference type="Proteomes" id="UP000631114">
    <property type="component" value="Unassembled WGS sequence"/>
</dbReference>
<dbReference type="PANTHER" id="PTHR24299">
    <property type="entry name" value="CYTOCHROME P450 FAMILY 1"/>
    <property type="match status" value="1"/>
</dbReference>
<dbReference type="GO" id="GO:0004497">
    <property type="term" value="F:monooxygenase activity"/>
    <property type="evidence" value="ECO:0007669"/>
    <property type="project" value="InterPro"/>
</dbReference>
<dbReference type="GO" id="GO:0005506">
    <property type="term" value="F:iron ion binding"/>
    <property type="evidence" value="ECO:0007669"/>
    <property type="project" value="InterPro"/>
</dbReference>
<sequence>MEYLTITLWFSLVWAFLQVVIYARFTSKLPPGPISVPVIGSLFKVGSKTHESLAELAKTYGPLMTLQLGSVTTIVVSSANMAKEVLQKHDQPFSARTIPDAVRILNHHKLSMAWLPSTDREWRNLRKFFTSQMFTTQRLNDNETVRLQKVKDLIGYLRERSRSRRVINIGQIVYSTILNMISNTMFSMDLAQLDSDFAHEFKALVRDIMEEVGSSNLSDYFPLLRPFDPQGIRRRMTINLGRMDKLFDTIIDKRLQSRQQNATYDLLDVLLQQTQENAFKLSHLDIKALLEVCTVVPLIFIAW</sequence>
<dbReference type="GO" id="GO:0020037">
    <property type="term" value="F:heme binding"/>
    <property type="evidence" value="ECO:0007669"/>
    <property type="project" value="InterPro"/>
</dbReference>
<evidence type="ECO:0000256" key="1">
    <source>
        <dbReference type="SAM" id="Phobius"/>
    </source>
</evidence>
<keyword evidence="3" id="KW-1185">Reference proteome</keyword>
<feature type="transmembrane region" description="Helical" evidence="1">
    <location>
        <begin position="6"/>
        <end position="25"/>
    </location>
</feature>
<reference evidence="2 3" key="1">
    <citation type="submission" date="2020-10" db="EMBL/GenBank/DDBJ databases">
        <title>The Coptis chinensis genome and diversification of protoberbering-type alkaloids.</title>
        <authorList>
            <person name="Wang B."/>
            <person name="Shu S."/>
            <person name="Song C."/>
            <person name="Liu Y."/>
        </authorList>
    </citation>
    <scope>NUCLEOTIDE SEQUENCE [LARGE SCALE GENOMIC DNA]</scope>
    <source>
        <strain evidence="2">HL-2020</strain>
        <tissue evidence="2">Leaf</tissue>
    </source>
</reference>
<dbReference type="EMBL" id="JADFTS010000005">
    <property type="protein sequence ID" value="KAF9606588.1"/>
    <property type="molecule type" value="Genomic_DNA"/>
</dbReference>
<dbReference type="AlphaFoldDB" id="A0A835HY94"/>
<dbReference type="OrthoDB" id="2789670at2759"/>
<dbReference type="Gene3D" id="1.10.630.10">
    <property type="entry name" value="Cytochrome P450"/>
    <property type="match status" value="1"/>
</dbReference>
<dbReference type="GO" id="GO:0044550">
    <property type="term" value="P:secondary metabolite biosynthetic process"/>
    <property type="evidence" value="ECO:0007669"/>
    <property type="project" value="UniProtKB-ARBA"/>
</dbReference>
<name>A0A835HY94_9MAGN</name>
<keyword evidence="1" id="KW-0812">Transmembrane</keyword>
<dbReference type="SUPFAM" id="SSF48264">
    <property type="entry name" value="Cytochrome P450"/>
    <property type="match status" value="1"/>
</dbReference>
<evidence type="ECO:0000313" key="3">
    <source>
        <dbReference type="Proteomes" id="UP000631114"/>
    </source>
</evidence>
<dbReference type="InterPro" id="IPR001128">
    <property type="entry name" value="Cyt_P450"/>
</dbReference>